<evidence type="ECO:0000256" key="2">
    <source>
        <dbReference type="SAM" id="MobiDB-lite"/>
    </source>
</evidence>
<proteinExistence type="predicted"/>
<dbReference type="PANTHER" id="PTHR48081:SF8">
    <property type="entry name" value="ALPHA_BETA HYDROLASE FOLD-3 DOMAIN-CONTAINING PROTEIN-RELATED"/>
    <property type="match status" value="1"/>
</dbReference>
<feature type="region of interest" description="Disordered" evidence="2">
    <location>
        <begin position="49"/>
        <end position="76"/>
    </location>
</feature>
<feature type="domain" description="Alpha/beta hydrolase fold-3" evidence="3">
    <location>
        <begin position="151"/>
        <end position="339"/>
    </location>
</feature>
<evidence type="ECO:0000256" key="1">
    <source>
        <dbReference type="ARBA" id="ARBA00022801"/>
    </source>
</evidence>
<dbReference type="HOGENOM" id="CLU_012494_6_2_1"/>
<dbReference type="InterPro" id="IPR013094">
    <property type="entry name" value="AB_hydrolase_3"/>
</dbReference>
<dbReference type="InParanoid" id="F0XD77"/>
<dbReference type="OrthoDB" id="408631at2759"/>
<dbReference type="GeneID" id="25980328"/>
<accession>F0XD77</accession>
<dbReference type="GO" id="GO:0016787">
    <property type="term" value="F:hydrolase activity"/>
    <property type="evidence" value="ECO:0007669"/>
    <property type="project" value="UniProtKB-KW"/>
</dbReference>
<dbReference type="PANTHER" id="PTHR48081">
    <property type="entry name" value="AB HYDROLASE SUPERFAMILY PROTEIN C4A8.06C"/>
    <property type="match status" value="1"/>
</dbReference>
<dbReference type="EMBL" id="GL629765">
    <property type="protein sequence ID" value="EFX03757.1"/>
    <property type="molecule type" value="Genomic_DNA"/>
</dbReference>
<dbReference type="InterPro" id="IPR029058">
    <property type="entry name" value="AB_hydrolase_fold"/>
</dbReference>
<keyword evidence="1" id="KW-0378">Hydrolase</keyword>
<dbReference type="RefSeq" id="XP_014173239.1">
    <property type="nucleotide sequence ID" value="XM_014317764.1"/>
</dbReference>
<dbReference type="Proteomes" id="UP000007796">
    <property type="component" value="Unassembled WGS sequence"/>
</dbReference>
<evidence type="ECO:0000313" key="4">
    <source>
        <dbReference type="EMBL" id="EFX03757.1"/>
    </source>
</evidence>
<name>F0XD77_GROCL</name>
<dbReference type="Pfam" id="PF07859">
    <property type="entry name" value="Abhydrolase_3"/>
    <property type="match status" value="1"/>
</dbReference>
<organism evidence="5">
    <name type="scientific">Grosmannia clavigera (strain kw1407 / UAMH 11150)</name>
    <name type="common">Blue stain fungus</name>
    <name type="synonym">Graphiocladiella clavigera</name>
    <dbReference type="NCBI Taxonomy" id="655863"/>
    <lineage>
        <taxon>Eukaryota</taxon>
        <taxon>Fungi</taxon>
        <taxon>Dikarya</taxon>
        <taxon>Ascomycota</taxon>
        <taxon>Pezizomycotina</taxon>
        <taxon>Sordariomycetes</taxon>
        <taxon>Sordariomycetidae</taxon>
        <taxon>Ophiostomatales</taxon>
        <taxon>Ophiostomataceae</taxon>
        <taxon>Leptographium</taxon>
    </lineage>
</organism>
<dbReference type="STRING" id="655863.F0XD77"/>
<dbReference type="SUPFAM" id="SSF53474">
    <property type="entry name" value="alpha/beta-Hydrolases"/>
    <property type="match status" value="1"/>
</dbReference>
<gene>
    <name evidence="4" type="ORF">CMQ_685</name>
</gene>
<dbReference type="InterPro" id="IPR050300">
    <property type="entry name" value="GDXG_lipolytic_enzyme"/>
</dbReference>
<evidence type="ECO:0000259" key="3">
    <source>
        <dbReference type="Pfam" id="PF07859"/>
    </source>
</evidence>
<keyword evidence="5" id="KW-1185">Reference proteome</keyword>
<reference evidence="4 5" key="1">
    <citation type="journal article" date="2011" name="Proc. Natl. Acad. Sci. U.S.A.">
        <title>Genome and transcriptome analyses of the mountain pine beetle-fungal symbiont Grosmannia clavigera, a lodgepole pine pathogen.</title>
        <authorList>
            <person name="DiGuistini S."/>
            <person name="Wang Y."/>
            <person name="Liao N.Y."/>
            <person name="Taylor G."/>
            <person name="Tanguay P."/>
            <person name="Feau N."/>
            <person name="Henrissat B."/>
            <person name="Chan S.K."/>
            <person name="Hesse-Orce U."/>
            <person name="Alamouti S.M."/>
            <person name="Tsui C.K.M."/>
            <person name="Docking R.T."/>
            <person name="Levasseur A."/>
            <person name="Haridas S."/>
            <person name="Robertson G."/>
            <person name="Birol I."/>
            <person name="Holt R.A."/>
            <person name="Marra M.A."/>
            <person name="Hamelin R.C."/>
            <person name="Hirst M."/>
            <person name="Jones S.J.M."/>
            <person name="Bohlmann J."/>
            <person name="Breuil C."/>
        </authorList>
    </citation>
    <scope>NUCLEOTIDE SEQUENCE [LARGE SCALE GENOMIC DNA]</scope>
    <source>
        <strain evidence="5">kw1407 / UAMH 11150</strain>
    </source>
</reference>
<dbReference type="AlphaFoldDB" id="F0XD77"/>
<protein>
    <submittedName>
        <fullName evidence="4">Candidate lipase from carbohydrate esterase family ce10</fullName>
    </submittedName>
</protein>
<dbReference type="Gene3D" id="3.40.50.1820">
    <property type="entry name" value="alpha/beta hydrolase"/>
    <property type="match status" value="1"/>
</dbReference>
<dbReference type="eggNOG" id="KOG1515">
    <property type="taxonomic scope" value="Eukaryota"/>
</dbReference>
<evidence type="ECO:0000313" key="5">
    <source>
        <dbReference type="Proteomes" id="UP000007796"/>
    </source>
</evidence>
<sequence>METAQATSAAGRPVYQPLHPDVRARLDPDYIQLHEDVLRYVPRSETLPWTADSRSAPSPMAHGGQKLSDVGSVEDRPLGVDGEVQARIFTPSGTPPPQGWPIFVWFHGGGWVVGGLASENGFLTHICKRTSSHPLFFSKSIFSLLTPRTDIHCVVISINYRHAPEHVYPTAADDSYAGLEWVLSADTIEQLHLDQSKVALGGLSAGGGLASIVGLKAADAAYATTVKPCFQMLICPVIDNTATVESAWAASQHSPWLTPTRMQWYRNKYFVGDAQKQTAEWTASPCFAPNELLARSPPTFLAIAGCDLLAPEATDFAEKLRVAGVPVDVQTYPGGTHSMLILAGIHQTGKKVVHDASAALARAFGTSYDAEAAPVLSLEA</sequence>